<gene>
    <name evidence="2" type="ORF">HAKA00212_LOCUS9464</name>
</gene>
<proteinExistence type="predicted"/>
<sequence>MFKIIHWNLDEEVSHWEDNKRHGLYKRLVKKTNTTFESQWHTNWPGAEFRTRMAGMRVAIREVWEDAREELVAGGPAGLGAFVWPAEADTVEWNLPHGGGLSAQDLADLDNDDAATAATAPVGTEAEGFSNHTAPEYAATAAAAAARPAPAKLPPMAPLMRRFGSTGALSELGRRGSPGSDLGALESGGALGNAPSPSGADLPRSPTPRRPDGMLRSKSVASYNAAMLFQKKRGDGREGPKGPILRRRQRSVNNVKALFK</sequence>
<name>A0A7S4D5X3_HETAK</name>
<evidence type="ECO:0000256" key="1">
    <source>
        <dbReference type="SAM" id="MobiDB-lite"/>
    </source>
</evidence>
<evidence type="ECO:0000313" key="2">
    <source>
        <dbReference type="EMBL" id="CAE0630767.1"/>
    </source>
</evidence>
<feature type="region of interest" description="Disordered" evidence="1">
    <location>
        <begin position="169"/>
        <end position="260"/>
    </location>
</feature>
<reference evidence="2" key="1">
    <citation type="submission" date="2021-01" db="EMBL/GenBank/DDBJ databases">
        <authorList>
            <person name="Corre E."/>
            <person name="Pelletier E."/>
            <person name="Niang G."/>
            <person name="Scheremetjew M."/>
            <person name="Finn R."/>
            <person name="Kale V."/>
            <person name="Holt S."/>
            <person name="Cochrane G."/>
            <person name="Meng A."/>
            <person name="Brown T."/>
            <person name="Cohen L."/>
        </authorList>
    </citation>
    <scope>NUCLEOTIDE SEQUENCE</scope>
    <source>
        <strain evidence="2">CCMP3107</strain>
    </source>
</reference>
<protein>
    <submittedName>
        <fullName evidence="2">Uncharacterized protein</fullName>
    </submittedName>
</protein>
<accession>A0A7S4D5X3</accession>
<dbReference type="EMBL" id="HBIU01020338">
    <property type="protein sequence ID" value="CAE0630767.1"/>
    <property type="molecule type" value="Transcribed_RNA"/>
</dbReference>
<dbReference type="AlphaFoldDB" id="A0A7S4D5X3"/>
<organism evidence="2">
    <name type="scientific">Heterosigma akashiwo</name>
    <name type="common">Chromophytic alga</name>
    <name type="synonym">Heterosigma carterae</name>
    <dbReference type="NCBI Taxonomy" id="2829"/>
    <lineage>
        <taxon>Eukaryota</taxon>
        <taxon>Sar</taxon>
        <taxon>Stramenopiles</taxon>
        <taxon>Ochrophyta</taxon>
        <taxon>Raphidophyceae</taxon>
        <taxon>Chattonellales</taxon>
        <taxon>Chattonellaceae</taxon>
        <taxon>Heterosigma</taxon>
    </lineage>
</organism>